<dbReference type="GO" id="GO:0005829">
    <property type="term" value="C:cytosol"/>
    <property type="evidence" value="ECO:0007669"/>
    <property type="project" value="TreeGrafter"/>
</dbReference>
<dbReference type="EMBL" id="LBHB01000006">
    <property type="protein sequence ID" value="KLE31233.1"/>
    <property type="molecule type" value="Genomic_DNA"/>
</dbReference>
<dbReference type="PANTHER" id="PTHR43384:SF6">
    <property type="entry name" value="SEPTUM SITE-DETERMINING PROTEIN MIND HOMOLOG, CHLOROPLASTIC"/>
    <property type="match status" value="1"/>
</dbReference>
<evidence type="ECO:0008006" key="5">
    <source>
        <dbReference type="Google" id="ProtNLM"/>
    </source>
</evidence>
<evidence type="ECO:0000256" key="1">
    <source>
        <dbReference type="ARBA" id="ARBA00022741"/>
    </source>
</evidence>
<dbReference type="RefSeq" id="WP_047005037.1">
    <property type="nucleotide sequence ID" value="NZ_LBHB01000006.1"/>
</dbReference>
<protein>
    <recommendedName>
        <fullName evidence="5">AAA domain-containing protein</fullName>
    </recommendedName>
</protein>
<dbReference type="OrthoDB" id="9783172at2"/>
<dbReference type="InterPro" id="IPR011006">
    <property type="entry name" value="CheY-like_superfamily"/>
</dbReference>
<dbReference type="STRING" id="1581420.AAW00_13775"/>
<evidence type="ECO:0000313" key="4">
    <source>
        <dbReference type="Proteomes" id="UP000053464"/>
    </source>
</evidence>
<dbReference type="GO" id="GO:0051782">
    <property type="term" value="P:negative regulation of cell division"/>
    <property type="evidence" value="ECO:0007669"/>
    <property type="project" value="TreeGrafter"/>
</dbReference>
<keyword evidence="1" id="KW-0547">Nucleotide-binding</keyword>
<dbReference type="Gene3D" id="3.40.50.300">
    <property type="entry name" value="P-loop containing nucleotide triphosphate hydrolases"/>
    <property type="match status" value="1"/>
</dbReference>
<keyword evidence="2" id="KW-0067">ATP-binding</keyword>
<dbReference type="InterPro" id="IPR050625">
    <property type="entry name" value="ParA/MinD_ATPase"/>
</dbReference>
<dbReference type="AlphaFoldDB" id="A0A0G9MPL2"/>
<evidence type="ECO:0000313" key="3">
    <source>
        <dbReference type="EMBL" id="KLE31233.1"/>
    </source>
</evidence>
<dbReference type="SUPFAM" id="SSF52540">
    <property type="entry name" value="P-loop containing nucleoside triphosphate hydrolases"/>
    <property type="match status" value="1"/>
</dbReference>
<evidence type="ECO:0000256" key="2">
    <source>
        <dbReference type="ARBA" id="ARBA00022840"/>
    </source>
</evidence>
<accession>A0A0G9MPL2</accession>
<sequence length="394" mass="41949">MKDTLNLDPETATGFSIRTVLACDPAWLAAAGNSAWTSLPDLRTCAVGPRDAVPSDILRHADVLVLEVDAGNPASLDRLESVKRARPDLPVIAAVENADIALMRALLRHGISDVAALPLEPEALGQQVNTIGTALASHGPASLAPSVCVIGALGRSGASAVLLHLADEMARRSPTPIRCCVIDLDLQAGHLAAYAGVDTQRSVLSLLEAEQRLDGDMVRNIASRVRDGVYLISAPTEIVPIEQVETEQLLKIVSLAQAEFDLVLIDLPAAWTNWSLSVAAESDRIVMVVEQSLANLRQARRCLDLFRDVGIGQRSVDVIVNRANKSRFSSITVQDVADTLGRDVVATVREDKGELAQALDAGRLVSQGNRKNPFALDVGELADGLLRSLAGGRQ</sequence>
<organism evidence="3 4">
    <name type="scientific">Aurantiacibacter luteus</name>
    <dbReference type="NCBI Taxonomy" id="1581420"/>
    <lineage>
        <taxon>Bacteria</taxon>
        <taxon>Pseudomonadati</taxon>
        <taxon>Pseudomonadota</taxon>
        <taxon>Alphaproteobacteria</taxon>
        <taxon>Sphingomonadales</taxon>
        <taxon>Erythrobacteraceae</taxon>
        <taxon>Aurantiacibacter</taxon>
    </lineage>
</organism>
<comment type="caution">
    <text evidence="3">The sequence shown here is derived from an EMBL/GenBank/DDBJ whole genome shotgun (WGS) entry which is preliminary data.</text>
</comment>
<dbReference type="InterPro" id="IPR027417">
    <property type="entry name" value="P-loop_NTPase"/>
</dbReference>
<dbReference type="Gene3D" id="3.40.50.2300">
    <property type="match status" value="1"/>
</dbReference>
<dbReference type="GO" id="GO:0016887">
    <property type="term" value="F:ATP hydrolysis activity"/>
    <property type="evidence" value="ECO:0007669"/>
    <property type="project" value="TreeGrafter"/>
</dbReference>
<dbReference type="GO" id="GO:0005524">
    <property type="term" value="F:ATP binding"/>
    <property type="evidence" value="ECO:0007669"/>
    <property type="project" value="UniProtKB-KW"/>
</dbReference>
<dbReference type="PANTHER" id="PTHR43384">
    <property type="entry name" value="SEPTUM SITE-DETERMINING PROTEIN MIND HOMOLOG, CHLOROPLASTIC-RELATED"/>
    <property type="match status" value="1"/>
</dbReference>
<dbReference type="Proteomes" id="UP000053464">
    <property type="component" value="Unassembled WGS sequence"/>
</dbReference>
<dbReference type="PATRIC" id="fig|1581420.6.peg.2818"/>
<gene>
    <name evidence="3" type="ORF">AAW00_13775</name>
</gene>
<proteinExistence type="predicted"/>
<name>A0A0G9MPL2_9SPHN</name>
<dbReference type="GO" id="GO:0009898">
    <property type="term" value="C:cytoplasmic side of plasma membrane"/>
    <property type="evidence" value="ECO:0007669"/>
    <property type="project" value="TreeGrafter"/>
</dbReference>
<reference evidence="3 4" key="1">
    <citation type="submission" date="2015-04" db="EMBL/GenBank/DDBJ databases">
        <title>The draft genome sequence of Erythrobacter luteus KA37.</title>
        <authorList>
            <person name="Zhuang L."/>
            <person name="Liu Y."/>
            <person name="Shao Z."/>
        </authorList>
    </citation>
    <scope>NUCLEOTIDE SEQUENCE [LARGE SCALE GENOMIC DNA]</scope>
    <source>
        <strain evidence="3 4">KA37</strain>
    </source>
</reference>
<dbReference type="SUPFAM" id="SSF52172">
    <property type="entry name" value="CheY-like"/>
    <property type="match status" value="1"/>
</dbReference>
<keyword evidence="4" id="KW-1185">Reference proteome</keyword>